<dbReference type="AlphaFoldDB" id="A0A8J4QNE9"/>
<dbReference type="InterPro" id="IPR021825">
    <property type="entry name" value="RETICULATA-related"/>
</dbReference>
<name>A0A8J4QNE9_9ROSI</name>
<keyword evidence="6" id="KW-0809">Transit peptide</keyword>
<reference evidence="12" key="1">
    <citation type="submission" date="2020-03" db="EMBL/GenBank/DDBJ databases">
        <title>Castanea mollissima Vanexum genome sequencing.</title>
        <authorList>
            <person name="Staton M."/>
        </authorList>
    </citation>
    <scope>NUCLEOTIDE SEQUENCE</scope>
    <source>
        <tissue evidence="12">Leaf</tissue>
    </source>
</reference>
<dbReference type="GO" id="GO:0003777">
    <property type="term" value="F:microtubule motor activity"/>
    <property type="evidence" value="ECO:0007669"/>
    <property type="project" value="InterPro"/>
</dbReference>
<keyword evidence="7" id="KW-1133">Transmembrane helix</keyword>
<evidence type="ECO:0000256" key="6">
    <source>
        <dbReference type="ARBA" id="ARBA00022946"/>
    </source>
</evidence>
<evidence type="ECO:0000256" key="9">
    <source>
        <dbReference type="ARBA" id="ARBA00023175"/>
    </source>
</evidence>
<gene>
    <name evidence="12" type="ORF">CMV_021770</name>
</gene>
<dbReference type="InterPro" id="IPR027417">
    <property type="entry name" value="P-loop_NTPase"/>
</dbReference>
<proteinExistence type="inferred from homology"/>
<keyword evidence="9" id="KW-0505">Motor protein</keyword>
<keyword evidence="4" id="KW-0934">Plastid</keyword>
<evidence type="ECO:0000313" key="12">
    <source>
        <dbReference type="EMBL" id="KAF3952700.1"/>
    </source>
</evidence>
<dbReference type="OrthoDB" id="1737553at2759"/>
<keyword evidence="8" id="KW-0472">Membrane</keyword>
<evidence type="ECO:0000256" key="10">
    <source>
        <dbReference type="PROSITE-ProRule" id="PRU00283"/>
    </source>
</evidence>
<dbReference type="InterPro" id="IPR036961">
    <property type="entry name" value="Kinesin_motor_dom_sf"/>
</dbReference>
<dbReference type="Pfam" id="PF11891">
    <property type="entry name" value="RETICULATA-like"/>
    <property type="match status" value="1"/>
</dbReference>
<evidence type="ECO:0000256" key="8">
    <source>
        <dbReference type="ARBA" id="ARBA00023136"/>
    </source>
</evidence>
<evidence type="ECO:0000256" key="4">
    <source>
        <dbReference type="ARBA" id="ARBA00022640"/>
    </source>
</evidence>
<evidence type="ECO:0000256" key="1">
    <source>
        <dbReference type="ARBA" id="ARBA00004508"/>
    </source>
</evidence>
<dbReference type="PANTHER" id="PTHR31620">
    <property type="entry name" value="PROTEIN RETICULATA-RELATED 2, CHLOROPLASTIC-RELATED"/>
    <property type="match status" value="1"/>
</dbReference>
<comment type="subcellular location">
    <subcellularLocation>
        <location evidence="1">Plastid</location>
        <location evidence="1">Chloroplast membrane</location>
        <topology evidence="1">Multi-pass membrane protein</topology>
    </subcellularLocation>
</comment>
<keyword evidence="13" id="KW-1185">Reference proteome</keyword>
<evidence type="ECO:0000259" key="11">
    <source>
        <dbReference type="PROSITE" id="PS50067"/>
    </source>
</evidence>
<sequence length="140" mass="15620">MFFIIIIISQQQSKALSKINPQQVLAFCRQRQRWRSWDRTWWRSRVATDPQFAFKVLMEELVGVTACVLGDMASRPNFGLNELDFVFSTLVVGSVLNFTLIINLVDLAGSEQQKLTGAAGPCLKQAGNISRSLSQLGVVS</sequence>
<evidence type="ECO:0000256" key="2">
    <source>
        <dbReference type="ARBA" id="ARBA00010793"/>
    </source>
</evidence>
<dbReference type="EMBL" id="JRKL02004390">
    <property type="protein sequence ID" value="KAF3952700.1"/>
    <property type="molecule type" value="Genomic_DNA"/>
</dbReference>
<dbReference type="PROSITE" id="PS50067">
    <property type="entry name" value="KINESIN_MOTOR_2"/>
    <property type="match status" value="1"/>
</dbReference>
<comment type="caution">
    <text evidence="12">The sequence shown here is derived from an EMBL/GenBank/DDBJ whole genome shotgun (WGS) entry which is preliminary data.</text>
</comment>
<feature type="domain" description="Kinesin motor" evidence="11">
    <location>
        <begin position="1"/>
        <end position="140"/>
    </location>
</feature>
<dbReference type="GO" id="GO:0007018">
    <property type="term" value="P:microtubule-based movement"/>
    <property type="evidence" value="ECO:0007669"/>
    <property type="project" value="InterPro"/>
</dbReference>
<evidence type="ECO:0000256" key="7">
    <source>
        <dbReference type="ARBA" id="ARBA00022989"/>
    </source>
</evidence>
<evidence type="ECO:0000313" key="13">
    <source>
        <dbReference type="Proteomes" id="UP000737018"/>
    </source>
</evidence>
<keyword evidence="3" id="KW-0150">Chloroplast</keyword>
<dbReference type="InterPro" id="IPR001752">
    <property type="entry name" value="Kinesin_motor_dom"/>
</dbReference>
<dbReference type="Proteomes" id="UP000737018">
    <property type="component" value="Unassembled WGS sequence"/>
</dbReference>
<dbReference type="GO" id="GO:0005524">
    <property type="term" value="F:ATP binding"/>
    <property type="evidence" value="ECO:0007669"/>
    <property type="project" value="InterPro"/>
</dbReference>
<keyword evidence="5" id="KW-0812">Transmembrane</keyword>
<accession>A0A8J4QNE9</accession>
<dbReference type="PANTHER" id="PTHR31620:SF15">
    <property type="entry name" value="PROTEIN RETICULATA-RELATED 2, CHLOROPLASTIC-RELATED"/>
    <property type="match status" value="1"/>
</dbReference>
<comment type="similarity">
    <text evidence="10">Belongs to the TRAFAC class myosin-kinesin ATPase superfamily. Kinesin family.</text>
</comment>
<dbReference type="GO" id="GO:0008017">
    <property type="term" value="F:microtubule binding"/>
    <property type="evidence" value="ECO:0007669"/>
    <property type="project" value="InterPro"/>
</dbReference>
<protein>
    <recommendedName>
        <fullName evidence="11">Kinesin motor domain-containing protein</fullName>
    </recommendedName>
</protein>
<evidence type="ECO:0000256" key="3">
    <source>
        <dbReference type="ARBA" id="ARBA00022528"/>
    </source>
</evidence>
<comment type="similarity">
    <text evidence="2">Belongs to the RETICULATA family.</text>
</comment>
<dbReference type="GO" id="GO:0031969">
    <property type="term" value="C:chloroplast membrane"/>
    <property type="evidence" value="ECO:0007669"/>
    <property type="project" value="UniProtKB-SubCell"/>
</dbReference>
<comment type="caution">
    <text evidence="10">Lacks conserved residue(s) required for the propagation of feature annotation.</text>
</comment>
<organism evidence="12 13">
    <name type="scientific">Castanea mollissima</name>
    <name type="common">Chinese chestnut</name>
    <dbReference type="NCBI Taxonomy" id="60419"/>
    <lineage>
        <taxon>Eukaryota</taxon>
        <taxon>Viridiplantae</taxon>
        <taxon>Streptophyta</taxon>
        <taxon>Embryophyta</taxon>
        <taxon>Tracheophyta</taxon>
        <taxon>Spermatophyta</taxon>
        <taxon>Magnoliopsida</taxon>
        <taxon>eudicotyledons</taxon>
        <taxon>Gunneridae</taxon>
        <taxon>Pentapetalae</taxon>
        <taxon>rosids</taxon>
        <taxon>fabids</taxon>
        <taxon>Fagales</taxon>
        <taxon>Fagaceae</taxon>
        <taxon>Castanea</taxon>
    </lineage>
</organism>
<dbReference type="SUPFAM" id="SSF52540">
    <property type="entry name" value="P-loop containing nucleoside triphosphate hydrolases"/>
    <property type="match status" value="1"/>
</dbReference>
<dbReference type="Gene3D" id="3.40.850.10">
    <property type="entry name" value="Kinesin motor domain"/>
    <property type="match status" value="1"/>
</dbReference>
<evidence type="ECO:0000256" key="5">
    <source>
        <dbReference type="ARBA" id="ARBA00022692"/>
    </source>
</evidence>